<dbReference type="EMBL" id="BIFS01000001">
    <property type="protein sequence ID" value="GCE19042.1"/>
    <property type="molecule type" value="Genomic_DNA"/>
</dbReference>
<dbReference type="SMART" id="SM01043">
    <property type="entry name" value="BTAD"/>
    <property type="match status" value="1"/>
</dbReference>
<accession>A0A402AIT8</accession>
<evidence type="ECO:0000259" key="1">
    <source>
        <dbReference type="SMART" id="SM01043"/>
    </source>
</evidence>
<dbReference type="Gene3D" id="3.40.50.300">
    <property type="entry name" value="P-loop containing nucleotide triphosphate hydrolases"/>
    <property type="match status" value="1"/>
</dbReference>
<comment type="caution">
    <text evidence="2">The sequence shown here is derived from an EMBL/GenBank/DDBJ whole genome shotgun (WGS) entry which is preliminary data.</text>
</comment>
<dbReference type="RefSeq" id="WP_161977352.1">
    <property type="nucleotide sequence ID" value="NZ_BIFS01000001.1"/>
</dbReference>
<keyword evidence="3" id="KW-1185">Reference proteome</keyword>
<dbReference type="SUPFAM" id="SSF52540">
    <property type="entry name" value="P-loop containing nucleoside triphosphate hydrolases"/>
    <property type="match status" value="1"/>
</dbReference>
<dbReference type="Pfam" id="PF03704">
    <property type="entry name" value="BTAD"/>
    <property type="match status" value="1"/>
</dbReference>
<dbReference type="InterPro" id="IPR011990">
    <property type="entry name" value="TPR-like_helical_dom_sf"/>
</dbReference>
<evidence type="ECO:0000313" key="2">
    <source>
        <dbReference type="EMBL" id="GCE19042.1"/>
    </source>
</evidence>
<dbReference type="InterPro" id="IPR036388">
    <property type="entry name" value="WH-like_DNA-bd_sf"/>
</dbReference>
<dbReference type="AlphaFoldDB" id="A0A402AIT8"/>
<gene>
    <name evidence="2" type="ORF">KDK_28420</name>
</gene>
<dbReference type="SUPFAM" id="SSF48452">
    <property type="entry name" value="TPR-like"/>
    <property type="match status" value="1"/>
</dbReference>
<name>A0A402AIT8_9CHLR</name>
<dbReference type="Pfam" id="PF13191">
    <property type="entry name" value="AAA_16"/>
    <property type="match status" value="1"/>
</dbReference>
<dbReference type="Proteomes" id="UP000287188">
    <property type="component" value="Unassembled WGS sequence"/>
</dbReference>
<dbReference type="InterPro" id="IPR041664">
    <property type="entry name" value="AAA_16"/>
</dbReference>
<organism evidence="2 3">
    <name type="scientific">Dictyobacter kobayashii</name>
    <dbReference type="NCBI Taxonomy" id="2014872"/>
    <lineage>
        <taxon>Bacteria</taxon>
        <taxon>Bacillati</taxon>
        <taxon>Chloroflexota</taxon>
        <taxon>Ktedonobacteria</taxon>
        <taxon>Ktedonobacterales</taxon>
        <taxon>Dictyobacteraceae</taxon>
        <taxon>Dictyobacter</taxon>
    </lineage>
</organism>
<dbReference type="InterPro" id="IPR051677">
    <property type="entry name" value="AfsR-DnrI-RedD_regulator"/>
</dbReference>
<dbReference type="InterPro" id="IPR027417">
    <property type="entry name" value="P-loop_NTPase"/>
</dbReference>
<feature type="domain" description="Bacterial transcriptional activator" evidence="1">
    <location>
        <begin position="102"/>
        <end position="241"/>
    </location>
</feature>
<dbReference type="PANTHER" id="PTHR35807">
    <property type="entry name" value="TRANSCRIPTIONAL REGULATOR REDD-RELATED"/>
    <property type="match status" value="1"/>
</dbReference>
<reference evidence="3" key="1">
    <citation type="submission" date="2018-12" db="EMBL/GenBank/DDBJ databases">
        <title>Tengunoibacter tsumagoiensis gen. nov., sp. nov., Dictyobacter kobayashii sp. nov., D. alpinus sp. nov., and D. joshuensis sp. nov. and description of Dictyobacteraceae fam. nov. within the order Ktedonobacterales isolated from Tengu-no-mugimeshi.</title>
        <authorList>
            <person name="Wang C.M."/>
            <person name="Zheng Y."/>
            <person name="Sakai Y."/>
            <person name="Toyoda A."/>
            <person name="Minakuchi Y."/>
            <person name="Abe K."/>
            <person name="Yokota A."/>
            <person name="Yabe S."/>
        </authorList>
    </citation>
    <scope>NUCLEOTIDE SEQUENCE [LARGE SCALE GENOMIC DNA]</scope>
    <source>
        <strain evidence="3">Uno11</strain>
    </source>
</reference>
<dbReference type="Gene3D" id="1.25.40.10">
    <property type="entry name" value="Tetratricopeptide repeat domain"/>
    <property type="match status" value="1"/>
</dbReference>
<dbReference type="InterPro" id="IPR005158">
    <property type="entry name" value="BTAD"/>
</dbReference>
<proteinExistence type="predicted"/>
<evidence type="ECO:0000313" key="3">
    <source>
        <dbReference type="Proteomes" id="UP000287188"/>
    </source>
</evidence>
<protein>
    <recommendedName>
        <fullName evidence="1">Bacterial transcriptional activator domain-containing protein</fullName>
    </recommendedName>
</protein>
<dbReference type="Gene3D" id="1.10.10.10">
    <property type="entry name" value="Winged helix-like DNA-binding domain superfamily/Winged helix DNA-binding domain"/>
    <property type="match status" value="1"/>
</dbReference>
<sequence length="651" mass="73766">MQQVIFRLLGSPEISYNDQPIRIPRRRSRALLYYMVSTHTPQPRERLMTLLCGDMDEESARRAFKTMLAEVRSQLRGVDPSIEWIISDEDRLTFNPLAPIWLDTEIFEKTTANLQRNLSQAIKLYRSNFLDGFFLKGAPDFDSWVQSTRDHFHHLYMMALQHMADVYEANHQLEEAITYMHMLLTADPLSEDAHSHLMRLYWQIGDRTQALRQYERLEKMLKEEFSVLPLATTQQLYQQIARNTNIQAQTPALLAPLPVYSDQVTPDMPLQAAAEAPIVDVTLPYVGRAREMNWLRDHLLGQENKQPLLLLRGEPGMGKTRLLQEMTGGYCADWLILSASCQEVEGKNRYYPLVEALRSSLKRRDIAHLDLYPVWRAQLERLLPDLFHTDDTGRTTATNNHASPEHHGEATLLADALVALFNQLASPRRPLLLLLDDIHWCDKGTLGLLGHLARYVHRREVFLLGTYNPGGSEKRLTALRNNAARLGALAELELEPLSKADIHQLVTFFEAIDGSGPGVQHTNVGFSPGDWCYQQSEGNPLYALAWLEAGRDQPKMFVPARIESQINMQLGRLSQHARQLLLLAACSGEWFNLAWVGSQLGYTLATTLAASTELIEQRLIVAVPAATTFVAPPLLCICSRTARPAPASWPQ</sequence>